<evidence type="ECO:0000313" key="2">
    <source>
        <dbReference type="Proteomes" id="UP000198648"/>
    </source>
</evidence>
<dbReference type="Proteomes" id="UP000198648">
    <property type="component" value="Unassembled WGS sequence"/>
</dbReference>
<dbReference type="RefSeq" id="WP_091467263.1">
    <property type="nucleotide sequence ID" value="NZ_FOEI01000003.1"/>
</dbReference>
<gene>
    <name evidence="1" type="ORF">SAMN05444005_103157</name>
</gene>
<dbReference type="STRING" id="1299341.SAMN05444005_103157"/>
<accession>A0A1H9BRK2</accession>
<organism evidence="1 2">
    <name type="scientific">Flavobacterium urocaniciphilum</name>
    <dbReference type="NCBI Taxonomy" id="1299341"/>
    <lineage>
        <taxon>Bacteria</taxon>
        <taxon>Pseudomonadati</taxon>
        <taxon>Bacteroidota</taxon>
        <taxon>Flavobacteriia</taxon>
        <taxon>Flavobacteriales</taxon>
        <taxon>Flavobacteriaceae</taxon>
        <taxon>Flavobacterium</taxon>
    </lineage>
</organism>
<evidence type="ECO:0000313" key="1">
    <source>
        <dbReference type="EMBL" id="SEP91331.1"/>
    </source>
</evidence>
<name>A0A1H9BRK2_9FLAO</name>
<dbReference type="EMBL" id="FOEI01000003">
    <property type="protein sequence ID" value="SEP91331.1"/>
    <property type="molecule type" value="Genomic_DNA"/>
</dbReference>
<reference evidence="1 2" key="1">
    <citation type="submission" date="2016-10" db="EMBL/GenBank/DDBJ databases">
        <authorList>
            <person name="de Groot N.N."/>
        </authorList>
    </citation>
    <scope>NUCLEOTIDE SEQUENCE [LARGE SCALE GENOMIC DNA]</scope>
    <source>
        <strain evidence="1 2">DSM 27078</strain>
    </source>
</reference>
<keyword evidence="2" id="KW-1185">Reference proteome</keyword>
<sequence length="116" mass="13853">MKAILVRLNKSQEDYEFMVMNIYLRWCMDFAINYTNDLQKVVANTPINKYFLTEFKKIETDFLEIMQEYDGATNIKPKDALQVFNRCSIQIFNRYPKILIHEAKKLNIINHDHTAN</sequence>
<dbReference type="AlphaFoldDB" id="A0A1H9BRK2"/>
<protein>
    <submittedName>
        <fullName evidence="1">Uncharacterized protein</fullName>
    </submittedName>
</protein>
<proteinExistence type="predicted"/>
<dbReference type="OrthoDB" id="1367030at2"/>